<evidence type="ECO:0000313" key="3">
    <source>
        <dbReference type="EMBL" id="OZY84411.1"/>
    </source>
</evidence>
<dbReference type="Gene3D" id="3.40.50.1980">
    <property type="entry name" value="Nitrogenase molybdenum iron protein domain"/>
    <property type="match status" value="2"/>
</dbReference>
<accession>A0A266Q4V3</accession>
<dbReference type="RefSeq" id="WP_094985487.1">
    <property type="nucleotide sequence ID" value="NZ_NHNI01000002.1"/>
</dbReference>
<dbReference type="PANTHER" id="PTHR30535">
    <property type="entry name" value="VITAMIN B12-BINDING PROTEIN"/>
    <property type="match status" value="1"/>
</dbReference>
<gene>
    <name evidence="3" type="ORF">CBP51_14465</name>
</gene>
<reference evidence="4" key="1">
    <citation type="submission" date="2017-05" db="EMBL/GenBank/DDBJ databases">
        <authorList>
            <person name="Barney B.M."/>
        </authorList>
    </citation>
    <scope>NUCLEOTIDE SEQUENCE [LARGE SCALE GENOMIC DNA]</scope>
    <source>
        <strain evidence="4">PSBB022</strain>
    </source>
</reference>
<organism evidence="3 4">
    <name type="scientific">Cellvibrio mixtus</name>
    <dbReference type="NCBI Taxonomy" id="39650"/>
    <lineage>
        <taxon>Bacteria</taxon>
        <taxon>Pseudomonadati</taxon>
        <taxon>Pseudomonadota</taxon>
        <taxon>Gammaproteobacteria</taxon>
        <taxon>Cellvibrionales</taxon>
        <taxon>Cellvibrionaceae</taxon>
        <taxon>Cellvibrio</taxon>
    </lineage>
</organism>
<dbReference type="Pfam" id="PF01497">
    <property type="entry name" value="Peripla_BP_2"/>
    <property type="match status" value="1"/>
</dbReference>
<dbReference type="InterPro" id="IPR050902">
    <property type="entry name" value="ABC_Transporter_SBP"/>
</dbReference>
<comment type="caution">
    <text evidence="3">The sequence shown here is derived from an EMBL/GenBank/DDBJ whole genome shotgun (WGS) entry which is preliminary data.</text>
</comment>
<dbReference type="InterPro" id="IPR002491">
    <property type="entry name" value="ABC_transptr_periplasmic_BD"/>
</dbReference>
<evidence type="ECO:0000313" key="4">
    <source>
        <dbReference type="Proteomes" id="UP000216101"/>
    </source>
</evidence>
<sequence length="291" mass="31987">MLPFFLLKKPIFLAMGFLFFIASLQAQTPAHTNPETPIKTPPQRIASLNICIDQLLWELVPHERLVSFSYLTANPMWSPIAGKVKGMPLNHGLAEEIVPLHPDIILAGEFDAHSPIELLQKLGKRVERLQLPRTLEDINRQILQLADMVGATAKAEQMVQEINAQIAELQAANQGKTPLTAFWYSANGVVIGDGTLEHEFMQLAGLRNLAAERGMFGFNQLDLELLLSAQPQILIVEQGSDDAYSLAREYLSHPALRHADFKVITLPAGLSGCAATVISDVATQLKNSLAK</sequence>
<feature type="signal peptide" evidence="1">
    <location>
        <begin position="1"/>
        <end position="26"/>
    </location>
</feature>
<keyword evidence="1" id="KW-0732">Signal</keyword>
<dbReference type="EMBL" id="NHNI01000002">
    <property type="protein sequence ID" value="OZY84411.1"/>
    <property type="molecule type" value="Genomic_DNA"/>
</dbReference>
<dbReference type="PANTHER" id="PTHR30535:SF34">
    <property type="entry name" value="MOLYBDATE-BINDING PROTEIN MOLA"/>
    <property type="match status" value="1"/>
</dbReference>
<dbReference type="GO" id="GO:0071281">
    <property type="term" value="P:cellular response to iron ion"/>
    <property type="evidence" value="ECO:0007669"/>
    <property type="project" value="TreeGrafter"/>
</dbReference>
<name>A0A266Q4V3_9GAMM</name>
<dbReference type="PROSITE" id="PS50983">
    <property type="entry name" value="FE_B12_PBP"/>
    <property type="match status" value="1"/>
</dbReference>
<dbReference type="AlphaFoldDB" id="A0A266Q4V3"/>
<feature type="domain" description="Fe/B12 periplasmic-binding" evidence="2">
    <location>
        <begin position="44"/>
        <end position="291"/>
    </location>
</feature>
<dbReference type="SUPFAM" id="SSF53807">
    <property type="entry name" value="Helical backbone' metal receptor"/>
    <property type="match status" value="1"/>
</dbReference>
<feature type="chain" id="PRO_5012944214" description="Fe/B12 periplasmic-binding domain-containing protein" evidence="1">
    <location>
        <begin position="27"/>
        <end position="291"/>
    </location>
</feature>
<keyword evidence="4" id="KW-1185">Reference proteome</keyword>
<evidence type="ECO:0000256" key="1">
    <source>
        <dbReference type="SAM" id="SignalP"/>
    </source>
</evidence>
<proteinExistence type="predicted"/>
<dbReference type="Proteomes" id="UP000216101">
    <property type="component" value="Unassembled WGS sequence"/>
</dbReference>
<protein>
    <recommendedName>
        <fullName evidence="2">Fe/B12 periplasmic-binding domain-containing protein</fullName>
    </recommendedName>
</protein>
<dbReference type="STRING" id="1209072.GCA_000766945_02769"/>
<evidence type="ECO:0000259" key="2">
    <source>
        <dbReference type="PROSITE" id="PS50983"/>
    </source>
</evidence>